<dbReference type="EMBL" id="JACSQL010000015">
    <property type="protein sequence ID" value="MBD7970764.1"/>
    <property type="molecule type" value="Genomic_DNA"/>
</dbReference>
<accession>A0ABR8T4Q9</accession>
<organism evidence="1 2">
    <name type="scientific">Paenibacillus gallinarum</name>
    <dbReference type="NCBI Taxonomy" id="2762232"/>
    <lineage>
        <taxon>Bacteria</taxon>
        <taxon>Bacillati</taxon>
        <taxon>Bacillota</taxon>
        <taxon>Bacilli</taxon>
        <taxon>Bacillales</taxon>
        <taxon>Paenibacillaceae</taxon>
        <taxon>Paenibacillus</taxon>
    </lineage>
</organism>
<reference evidence="1 2" key="1">
    <citation type="submission" date="2020-08" db="EMBL/GenBank/DDBJ databases">
        <title>A Genomic Blueprint of the Chicken Gut Microbiome.</title>
        <authorList>
            <person name="Gilroy R."/>
            <person name="Ravi A."/>
            <person name="Getino M."/>
            <person name="Pursley I."/>
            <person name="Horton D.L."/>
            <person name="Alikhan N.-F."/>
            <person name="Baker D."/>
            <person name="Gharbi K."/>
            <person name="Hall N."/>
            <person name="Watson M."/>
            <person name="Adriaenssens E.M."/>
            <person name="Foster-Nyarko E."/>
            <person name="Jarju S."/>
            <person name="Secka A."/>
            <person name="Antonio M."/>
            <person name="Oren A."/>
            <person name="Chaudhuri R."/>
            <person name="La Ragione R.M."/>
            <person name="Hildebrand F."/>
            <person name="Pallen M.J."/>
        </authorList>
    </citation>
    <scope>NUCLEOTIDE SEQUENCE [LARGE SCALE GENOMIC DNA]</scope>
    <source>
        <strain evidence="1 2">Sa2BVA9</strain>
    </source>
</reference>
<protein>
    <submittedName>
        <fullName evidence="1">GNAT family N-acetyltransferase</fullName>
    </submittedName>
</protein>
<dbReference type="SUPFAM" id="SSF55729">
    <property type="entry name" value="Acyl-CoA N-acyltransferases (Nat)"/>
    <property type="match status" value="2"/>
</dbReference>
<dbReference type="RefSeq" id="WP_191804159.1">
    <property type="nucleotide sequence ID" value="NZ_JACSQL010000015.1"/>
</dbReference>
<keyword evidence="2" id="KW-1185">Reference proteome</keyword>
<dbReference type="InterPro" id="IPR016181">
    <property type="entry name" value="Acyl_CoA_acyltransferase"/>
</dbReference>
<gene>
    <name evidence="1" type="ORF">H9647_22110</name>
</gene>
<dbReference type="Proteomes" id="UP000608071">
    <property type="component" value="Unassembled WGS sequence"/>
</dbReference>
<evidence type="ECO:0000313" key="2">
    <source>
        <dbReference type="Proteomes" id="UP000608071"/>
    </source>
</evidence>
<dbReference type="CDD" id="cd04301">
    <property type="entry name" value="NAT_SF"/>
    <property type="match status" value="1"/>
</dbReference>
<evidence type="ECO:0000313" key="1">
    <source>
        <dbReference type="EMBL" id="MBD7970764.1"/>
    </source>
</evidence>
<name>A0ABR8T4Q9_9BACL</name>
<dbReference type="Gene3D" id="3.40.630.30">
    <property type="match status" value="1"/>
</dbReference>
<proteinExistence type="predicted"/>
<sequence>MLTTTRYQNITIEPFGEEHGPFYMKLKELAKLDDQEHVNPAESEVAFVALADGVPAGMIFTYHRPFHPYCTYISLLVLPSSDRMLIASRLLISLSAHRMVYPLQISVWETDFAMKQALVKQGFYEIRNTYQVRIATPESGLIRDEEYFMEHHSDYQVLALSEYLKREQAEEELVRLVKKTYEHTHRANPPGVFDLSRWKAFLHEQDLESQGSYVVLNATNGRCAGFALLHSTSENGVAELGWRGVATSEHLDLILLLTREQMKYAAENGIKQLVCEVDSTDPYQMEMLHVYPFEPAPAWVTYHKQR</sequence>
<comment type="caution">
    <text evidence="1">The sequence shown here is derived from an EMBL/GenBank/DDBJ whole genome shotgun (WGS) entry which is preliminary data.</text>
</comment>